<dbReference type="EMBL" id="VOQS01000001">
    <property type="protein sequence ID" value="TXC88923.1"/>
    <property type="molecule type" value="Genomic_DNA"/>
</dbReference>
<comment type="caution">
    <text evidence="2">The sequence shown here is derived from an EMBL/GenBank/DDBJ whole genome shotgun (WGS) entry which is preliminary data.</text>
</comment>
<evidence type="ECO:0000313" key="3">
    <source>
        <dbReference type="Proteomes" id="UP000321776"/>
    </source>
</evidence>
<organism evidence="2 3">
    <name type="scientific">Paraburkholderia azotifigens</name>
    <dbReference type="NCBI Taxonomy" id="2057004"/>
    <lineage>
        <taxon>Bacteria</taxon>
        <taxon>Pseudomonadati</taxon>
        <taxon>Pseudomonadota</taxon>
        <taxon>Betaproteobacteria</taxon>
        <taxon>Burkholderiales</taxon>
        <taxon>Burkholderiaceae</taxon>
        <taxon>Paraburkholderia</taxon>
    </lineage>
</organism>
<name>A0A5C6VUA0_9BURK</name>
<dbReference type="RefSeq" id="WP_147234660.1">
    <property type="nucleotide sequence ID" value="NZ_VOQS01000001.1"/>
</dbReference>
<feature type="compositionally biased region" description="Polar residues" evidence="1">
    <location>
        <begin position="1"/>
        <end position="18"/>
    </location>
</feature>
<feature type="region of interest" description="Disordered" evidence="1">
    <location>
        <begin position="1"/>
        <end position="46"/>
    </location>
</feature>
<evidence type="ECO:0000256" key="1">
    <source>
        <dbReference type="SAM" id="MobiDB-lite"/>
    </source>
</evidence>
<feature type="compositionally biased region" description="Basic and acidic residues" evidence="1">
    <location>
        <begin position="33"/>
        <end position="46"/>
    </location>
</feature>
<gene>
    <name evidence="2" type="ORF">FRZ40_15905</name>
</gene>
<sequence length="61" mass="7144">MQKQSKAYQVSPAKQNDYATQQRARVAAQQQAESDREQKRREMDARLDVHAGKWRYMCSGK</sequence>
<feature type="compositionally biased region" description="Low complexity" evidence="1">
    <location>
        <begin position="19"/>
        <end position="32"/>
    </location>
</feature>
<dbReference type="Proteomes" id="UP000321776">
    <property type="component" value="Unassembled WGS sequence"/>
</dbReference>
<reference evidence="2 3" key="1">
    <citation type="journal article" date="2018" name="Int. J. Syst. Evol. Microbiol.">
        <title>Paraburkholderia azotifigens sp. nov., a nitrogen-fixing bacterium isolated from paddy soil.</title>
        <authorList>
            <person name="Choi G.M."/>
            <person name="Im W.T."/>
        </authorList>
    </citation>
    <scope>NUCLEOTIDE SEQUENCE [LARGE SCALE GENOMIC DNA]</scope>
    <source>
        <strain evidence="2 3">NF 2-5-3</strain>
    </source>
</reference>
<proteinExistence type="predicted"/>
<accession>A0A5C6VUA0</accession>
<dbReference type="AlphaFoldDB" id="A0A5C6VUA0"/>
<evidence type="ECO:0000313" key="2">
    <source>
        <dbReference type="EMBL" id="TXC88923.1"/>
    </source>
</evidence>
<protein>
    <submittedName>
        <fullName evidence="2">Uncharacterized protein</fullName>
    </submittedName>
</protein>